<feature type="region of interest" description="Disordered" evidence="1">
    <location>
        <begin position="267"/>
        <end position="307"/>
    </location>
</feature>
<dbReference type="EMBL" id="CP163445">
    <property type="protein sequence ID" value="XDQ83112.1"/>
    <property type="molecule type" value="Genomic_DNA"/>
</dbReference>
<organism evidence="3">
    <name type="scientific">Streptomyces sp. Y1</name>
    <dbReference type="NCBI Taxonomy" id="3238634"/>
    <lineage>
        <taxon>Bacteria</taxon>
        <taxon>Bacillati</taxon>
        <taxon>Actinomycetota</taxon>
        <taxon>Actinomycetes</taxon>
        <taxon>Kitasatosporales</taxon>
        <taxon>Streptomycetaceae</taxon>
        <taxon>Streptomyces</taxon>
    </lineage>
</organism>
<dbReference type="SUPFAM" id="SSF55718">
    <property type="entry name" value="SCP-like"/>
    <property type="match status" value="1"/>
</dbReference>
<reference evidence="3" key="1">
    <citation type="submission" date="2024-07" db="EMBL/GenBank/DDBJ databases">
        <authorList>
            <person name="Yu S.T."/>
        </authorList>
    </citation>
    <scope>NUCLEOTIDE SEQUENCE</scope>
    <source>
        <strain evidence="3">Y1</strain>
    </source>
</reference>
<dbReference type="RefSeq" id="WP_369185299.1">
    <property type="nucleotide sequence ID" value="NZ_CP163445.1"/>
</dbReference>
<dbReference type="InterPro" id="IPR036527">
    <property type="entry name" value="SCP2_sterol-bd_dom_sf"/>
</dbReference>
<proteinExistence type="predicted"/>
<evidence type="ECO:0000256" key="1">
    <source>
        <dbReference type="SAM" id="MobiDB-lite"/>
    </source>
</evidence>
<dbReference type="Pfam" id="PF11716">
    <property type="entry name" value="MDMPI_N"/>
    <property type="match status" value="1"/>
</dbReference>
<evidence type="ECO:0000313" key="3">
    <source>
        <dbReference type="EMBL" id="XDQ83112.1"/>
    </source>
</evidence>
<dbReference type="SUPFAM" id="SSF109854">
    <property type="entry name" value="DinB/YfiT-like putative metalloenzymes"/>
    <property type="match status" value="1"/>
</dbReference>
<dbReference type="InterPro" id="IPR017517">
    <property type="entry name" value="Maleyloyr_isom"/>
</dbReference>
<feature type="compositionally biased region" description="Polar residues" evidence="1">
    <location>
        <begin position="272"/>
        <end position="287"/>
    </location>
</feature>
<sequence>MTTSTDLDPADIAALLHDVRSSAACLAAGLDALTDVTAREPSALPGWSRGHVITHLARSADVYRWLLALARTGIEPGARADAAALDRALRDGAGRGAAELVADLRGSLTRLLDEAAAMPSDRWPTLVTALAGWRHPAWYTLHRARRELETHHVDLKLGYTTVDWPTGYVTWALDETIATLAAHDFPVARFEATDLDRSWTLAPTGPTAAGPGRTLLAWLAGRGPDEGLRSEPHLPTPPMWPLPPEPGWGRATSRAACRSAGSTRVLAASGSDVETASAQGLSTTGRSVRTGAPAIEPATNGTAPTIS</sequence>
<dbReference type="InterPro" id="IPR034660">
    <property type="entry name" value="DinB/YfiT-like"/>
</dbReference>
<gene>
    <name evidence="3" type="ORF">AB2U05_33695</name>
</gene>
<name>A0AB39TV38_9ACTN</name>
<keyword evidence="3" id="KW-0413">Isomerase</keyword>
<dbReference type="NCBIfam" id="TIGR03083">
    <property type="entry name" value="maleylpyruvate isomerase family mycothiol-dependent enzyme"/>
    <property type="match status" value="1"/>
</dbReference>
<protein>
    <submittedName>
        <fullName evidence="3">Maleylpyruvate isomerase family mycothiol-dependent enzyme</fullName>
    </submittedName>
</protein>
<dbReference type="GO" id="GO:0016853">
    <property type="term" value="F:isomerase activity"/>
    <property type="evidence" value="ECO:0007669"/>
    <property type="project" value="UniProtKB-KW"/>
</dbReference>
<dbReference type="InterPro" id="IPR024344">
    <property type="entry name" value="MDMPI_metal-binding"/>
</dbReference>
<feature type="domain" description="Mycothiol-dependent maleylpyruvate isomerase metal-binding" evidence="2">
    <location>
        <begin position="20"/>
        <end position="155"/>
    </location>
</feature>
<dbReference type="AlphaFoldDB" id="A0AB39TV38"/>
<evidence type="ECO:0000259" key="2">
    <source>
        <dbReference type="Pfam" id="PF11716"/>
    </source>
</evidence>
<dbReference type="GO" id="GO:0046872">
    <property type="term" value="F:metal ion binding"/>
    <property type="evidence" value="ECO:0007669"/>
    <property type="project" value="InterPro"/>
</dbReference>
<accession>A0AB39TV38</accession>
<dbReference type="Gene3D" id="1.20.120.450">
    <property type="entry name" value="dinb family like domain"/>
    <property type="match status" value="1"/>
</dbReference>